<reference evidence="3" key="1">
    <citation type="submission" date="2023-06" db="EMBL/GenBank/DDBJ databases">
        <authorList>
            <consortium name="Lawrence Berkeley National Laboratory"/>
            <person name="Ahrendt S."/>
            <person name="Sahu N."/>
            <person name="Indic B."/>
            <person name="Wong-Bajracharya J."/>
            <person name="Merenyi Z."/>
            <person name="Ke H.-M."/>
            <person name="Monk M."/>
            <person name="Kocsube S."/>
            <person name="Drula E."/>
            <person name="Lipzen A."/>
            <person name="Balint B."/>
            <person name="Henrissat B."/>
            <person name="Andreopoulos B."/>
            <person name="Martin F.M."/>
            <person name="Harder C.B."/>
            <person name="Rigling D."/>
            <person name="Ford K.L."/>
            <person name="Foster G.D."/>
            <person name="Pangilinan J."/>
            <person name="Papanicolaou A."/>
            <person name="Barry K."/>
            <person name="LaButti K."/>
            <person name="Viragh M."/>
            <person name="Koriabine M."/>
            <person name="Yan M."/>
            <person name="Riley R."/>
            <person name="Champramary S."/>
            <person name="Plett K.L."/>
            <person name="Tsai I.J."/>
            <person name="Slot J."/>
            <person name="Sipos G."/>
            <person name="Plett J."/>
            <person name="Nagy L.G."/>
            <person name="Grigoriev I.V."/>
        </authorList>
    </citation>
    <scope>NUCLEOTIDE SEQUENCE</scope>
    <source>
        <strain evidence="3">FPL87.14</strain>
    </source>
</reference>
<dbReference type="InterPro" id="IPR005198">
    <property type="entry name" value="Glyco_hydro_76"/>
</dbReference>
<keyword evidence="4" id="KW-1185">Reference proteome</keyword>
<evidence type="ECO:0000313" key="3">
    <source>
        <dbReference type="EMBL" id="KAK0433866.1"/>
    </source>
</evidence>
<keyword evidence="2" id="KW-0732">Signal</keyword>
<evidence type="ECO:0000313" key="4">
    <source>
        <dbReference type="Proteomes" id="UP001175226"/>
    </source>
</evidence>
<dbReference type="GO" id="GO:0005975">
    <property type="term" value="P:carbohydrate metabolic process"/>
    <property type="evidence" value="ECO:0007669"/>
    <property type="project" value="InterPro"/>
</dbReference>
<sequence>MPPVFIWTLFALSSYSVVAQDLKSSTAWRSPNITLSKEDRINIAGAALETAINNLNQSNGQFIDDIYDGVGSLYAQMAEFDGLTNQTKYKDMLKQYFALVESTKPGFLDGLSYGYAAARAYNIYQDPDFLSRAVTSWDSARRYTISDEQAASGTMDTKQFTFPSSCKGATLTGGTYYDTDPNNTNIASTSTGLSALLAEATSSKTYIDAAVESAYFIQSHLLNTSNHVVLGSIEPSPNCAVDGSTLVYDSIGSGLFIEGMVVLADITAYNASTNALLRSTIADVTTDSLWQGVNGVYDNNDGGGHYIVRALASLYERNTTSSDLREYIKEYIGVQYNSVIELARSSNESTIYGLPWTGPPGTSFDDVAQITALTALISAIQLADNPTSSDIPTSSASASLSPQSSTGSRAPFSCANDIVRGTKALWL</sequence>
<dbReference type="SUPFAM" id="SSF48208">
    <property type="entry name" value="Six-hairpin glycosidases"/>
    <property type="match status" value="1"/>
</dbReference>
<accession>A0AA39J0G6</accession>
<dbReference type="EMBL" id="JAUEPT010000076">
    <property type="protein sequence ID" value="KAK0433866.1"/>
    <property type="molecule type" value="Genomic_DNA"/>
</dbReference>
<dbReference type="AlphaFoldDB" id="A0AA39J0G6"/>
<evidence type="ECO:0000256" key="1">
    <source>
        <dbReference type="SAM" id="MobiDB-lite"/>
    </source>
</evidence>
<dbReference type="Gene3D" id="1.50.10.20">
    <property type="match status" value="1"/>
</dbReference>
<proteinExistence type="predicted"/>
<dbReference type="Pfam" id="PF03663">
    <property type="entry name" value="Glyco_hydro_76"/>
    <property type="match status" value="1"/>
</dbReference>
<evidence type="ECO:0000256" key="2">
    <source>
        <dbReference type="SAM" id="SignalP"/>
    </source>
</evidence>
<dbReference type="Proteomes" id="UP001175226">
    <property type="component" value="Unassembled WGS sequence"/>
</dbReference>
<name>A0AA39J0G6_9AGAR</name>
<feature type="compositionally biased region" description="Low complexity" evidence="1">
    <location>
        <begin position="388"/>
        <end position="408"/>
    </location>
</feature>
<protein>
    <recommendedName>
        <fullName evidence="5">Glycoside hydrolase family 76 protein</fullName>
    </recommendedName>
</protein>
<gene>
    <name evidence="3" type="ORF">EV421DRAFT_1842422</name>
</gene>
<feature type="signal peptide" evidence="2">
    <location>
        <begin position="1"/>
        <end position="19"/>
    </location>
</feature>
<evidence type="ECO:0008006" key="5">
    <source>
        <dbReference type="Google" id="ProtNLM"/>
    </source>
</evidence>
<comment type="caution">
    <text evidence="3">The sequence shown here is derived from an EMBL/GenBank/DDBJ whole genome shotgun (WGS) entry which is preliminary data.</text>
</comment>
<organism evidence="3 4">
    <name type="scientific">Armillaria borealis</name>
    <dbReference type="NCBI Taxonomy" id="47425"/>
    <lineage>
        <taxon>Eukaryota</taxon>
        <taxon>Fungi</taxon>
        <taxon>Dikarya</taxon>
        <taxon>Basidiomycota</taxon>
        <taxon>Agaricomycotina</taxon>
        <taxon>Agaricomycetes</taxon>
        <taxon>Agaricomycetidae</taxon>
        <taxon>Agaricales</taxon>
        <taxon>Marasmiineae</taxon>
        <taxon>Physalacriaceae</taxon>
        <taxon>Armillaria</taxon>
    </lineage>
</organism>
<feature type="chain" id="PRO_5041204558" description="Glycoside hydrolase family 76 protein" evidence="2">
    <location>
        <begin position="20"/>
        <end position="427"/>
    </location>
</feature>
<feature type="region of interest" description="Disordered" evidence="1">
    <location>
        <begin position="388"/>
        <end position="412"/>
    </location>
</feature>
<dbReference type="InterPro" id="IPR008928">
    <property type="entry name" value="6-hairpin_glycosidase_sf"/>
</dbReference>